<name>A0A5B9QXX9_9BACT</name>
<dbReference type="KEGG" id="rul:UC8_42790"/>
<proteinExistence type="predicted"/>
<keyword evidence="1" id="KW-1133">Transmembrane helix</keyword>
<keyword evidence="1" id="KW-0472">Membrane</keyword>
<keyword evidence="3" id="KW-1185">Reference proteome</keyword>
<protein>
    <submittedName>
        <fullName evidence="2">Uncharacterized protein</fullName>
    </submittedName>
</protein>
<dbReference type="EMBL" id="CP042914">
    <property type="protein sequence ID" value="QEG42245.1"/>
    <property type="molecule type" value="Genomic_DNA"/>
</dbReference>
<keyword evidence="1" id="KW-0812">Transmembrane</keyword>
<feature type="transmembrane region" description="Helical" evidence="1">
    <location>
        <begin position="6"/>
        <end position="27"/>
    </location>
</feature>
<gene>
    <name evidence="2" type="ORF">UC8_42790</name>
</gene>
<reference evidence="2 3" key="1">
    <citation type="submission" date="2019-08" db="EMBL/GenBank/DDBJ databases">
        <title>Deep-cultivation of Planctomycetes and their phenomic and genomic characterization uncovers novel biology.</title>
        <authorList>
            <person name="Wiegand S."/>
            <person name="Jogler M."/>
            <person name="Boedeker C."/>
            <person name="Pinto D."/>
            <person name="Vollmers J."/>
            <person name="Rivas-Marin E."/>
            <person name="Kohn T."/>
            <person name="Peeters S.H."/>
            <person name="Heuer A."/>
            <person name="Rast P."/>
            <person name="Oberbeckmann S."/>
            <person name="Bunk B."/>
            <person name="Jeske O."/>
            <person name="Meyerdierks A."/>
            <person name="Storesund J.E."/>
            <person name="Kallscheuer N."/>
            <person name="Luecker S."/>
            <person name="Lage O.M."/>
            <person name="Pohl T."/>
            <person name="Merkel B.J."/>
            <person name="Hornburger P."/>
            <person name="Mueller R.-W."/>
            <person name="Bruemmer F."/>
            <person name="Labrenz M."/>
            <person name="Spormann A.M."/>
            <person name="Op den Camp H."/>
            <person name="Overmann J."/>
            <person name="Amann R."/>
            <person name="Jetten M.S.M."/>
            <person name="Mascher T."/>
            <person name="Medema M.H."/>
            <person name="Devos D.P."/>
            <person name="Kaster A.-K."/>
            <person name="Ovreas L."/>
            <person name="Rohde M."/>
            <person name="Galperin M.Y."/>
            <person name="Jogler C."/>
        </authorList>
    </citation>
    <scope>NUCLEOTIDE SEQUENCE [LARGE SCALE GENOMIC DNA]</scope>
    <source>
        <strain evidence="2 3">UC8</strain>
    </source>
</reference>
<evidence type="ECO:0000313" key="3">
    <source>
        <dbReference type="Proteomes" id="UP000325286"/>
    </source>
</evidence>
<evidence type="ECO:0000256" key="1">
    <source>
        <dbReference type="SAM" id="Phobius"/>
    </source>
</evidence>
<feature type="transmembrane region" description="Helical" evidence="1">
    <location>
        <begin position="39"/>
        <end position="60"/>
    </location>
</feature>
<evidence type="ECO:0000313" key="2">
    <source>
        <dbReference type="EMBL" id="QEG42245.1"/>
    </source>
</evidence>
<dbReference type="Proteomes" id="UP000325286">
    <property type="component" value="Chromosome"/>
</dbReference>
<dbReference type="AlphaFoldDB" id="A0A5B9QXX9"/>
<accession>A0A5B9QXX9</accession>
<feature type="transmembrane region" description="Helical" evidence="1">
    <location>
        <begin position="66"/>
        <end position="90"/>
    </location>
</feature>
<sequence>MGWVVGAGLAMLLLLTLSVCASLLAMLRSFMRSEQTHFACILGPAIAAFIGFSVFAMLRLVELPTIAFEILVLGAIVGVGFGCLIGVMPLQTR</sequence>
<organism evidence="2 3">
    <name type="scientific">Roseimaritima ulvae</name>
    <dbReference type="NCBI Taxonomy" id="980254"/>
    <lineage>
        <taxon>Bacteria</taxon>
        <taxon>Pseudomonadati</taxon>
        <taxon>Planctomycetota</taxon>
        <taxon>Planctomycetia</taxon>
        <taxon>Pirellulales</taxon>
        <taxon>Pirellulaceae</taxon>
        <taxon>Roseimaritima</taxon>
    </lineage>
</organism>
<dbReference type="RefSeq" id="WP_068131457.1">
    <property type="nucleotide sequence ID" value="NZ_CP042914.1"/>
</dbReference>